<dbReference type="GO" id="GO:0016747">
    <property type="term" value="F:acyltransferase activity, transferring groups other than amino-acyl groups"/>
    <property type="evidence" value="ECO:0007669"/>
    <property type="project" value="InterPro"/>
</dbReference>
<comment type="caution">
    <text evidence="2">The sequence shown here is derived from an EMBL/GenBank/DDBJ whole genome shotgun (WGS) entry which is preliminary data.</text>
</comment>
<dbReference type="RefSeq" id="WP_127193407.1">
    <property type="nucleotide sequence ID" value="NZ_RZNY01000015.1"/>
</dbReference>
<dbReference type="Gene3D" id="3.40.630.30">
    <property type="match status" value="1"/>
</dbReference>
<dbReference type="InterPro" id="IPR051531">
    <property type="entry name" value="N-acetyltransferase"/>
</dbReference>
<dbReference type="InterPro" id="IPR016181">
    <property type="entry name" value="Acyl_CoA_acyltransferase"/>
</dbReference>
<dbReference type="PANTHER" id="PTHR43792">
    <property type="entry name" value="GNAT FAMILY, PUTATIVE (AFU_ORTHOLOGUE AFUA_3G00765)-RELATED-RELATED"/>
    <property type="match status" value="1"/>
</dbReference>
<dbReference type="AlphaFoldDB" id="A0A433Y618"/>
<reference evidence="2 3" key="1">
    <citation type="submission" date="2018-12" db="EMBL/GenBank/DDBJ databases">
        <authorList>
            <person name="Sun L."/>
            <person name="Chen Z."/>
        </authorList>
    </citation>
    <scope>NUCLEOTIDE SEQUENCE [LARGE SCALE GENOMIC DNA]</scope>
    <source>
        <strain evidence="2 3">DSM 15890</strain>
    </source>
</reference>
<proteinExistence type="predicted"/>
<sequence length="188" mass="21681">MIIETDRLFISDFKEEDWSKVHSYCSDEEVTKYTLWGPNSEDQTRDYINSSILAQYIKPREKHELAITIKTTNELIGNCCLNIEGSNAEIGYCFSKEYWGDGFATEVANGLLKFGFNQMGLHRIYATCRPQNTSSARVMEKIGMKKEGHLREHVRSKNNWQDSFVYSILIQEFESILNNNKTTSGIIL</sequence>
<dbReference type="PROSITE" id="PS51186">
    <property type="entry name" value="GNAT"/>
    <property type="match status" value="1"/>
</dbReference>
<keyword evidence="3" id="KW-1185">Reference proteome</keyword>
<name>A0A433Y618_9BACL</name>
<dbReference type="OrthoDB" id="9785602at2"/>
<accession>A0A433Y618</accession>
<dbReference type="Proteomes" id="UP000279446">
    <property type="component" value="Unassembled WGS sequence"/>
</dbReference>
<dbReference type="Pfam" id="PF13302">
    <property type="entry name" value="Acetyltransf_3"/>
    <property type="match status" value="1"/>
</dbReference>
<evidence type="ECO:0000313" key="2">
    <source>
        <dbReference type="EMBL" id="RUT44462.1"/>
    </source>
</evidence>
<gene>
    <name evidence="2" type="ORF">EJP82_17755</name>
</gene>
<organism evidence="2 3">
    <name type="scientific">Paenibacillus anaericanus</name>
    <dbReference type="NCBI Taxonomy" id="170367"/>
    <lineage>
        <taxon>Bacteria</taxon>
        <taxon>Bacillati</taxon>
        <taxon>Bacillota</taxon>
        <taxon>Bacilli</taxon>
        <taxon>Bacillales</taxon>
        <taxon>Paenibacillaceae</taxon>
        <taxon>Paenibacillus</taxon>
    </lineage>
</organism>
<dbReference type="SUPFAM" id="SSF55729">
    <property type="entry name" value="Acyl-CoA N-acyltransferases (Nat)"/>
    <property type="match status" value="1"/>
</dbReference>
<protein>
    <submittedName>
        <fullName evidence="2">N-acetyltransferase</fullName>
    </submittedName>
</protein>
<evidence type="ECO:0000313" key="3">
    <source>
        <dbReference type="Proteomes" id="UP000279446"/>
    </source>
</evidence>
<dbReference type="InterPro" id="IPR000182">
    <property type="entry name" value="GNAT_dom"/>
</dbReference>
<feature type="domain" description="N-acetyltransferase" evidence="1">
    <location>
        <begin position="8"/>
        <end position="171"/>
    </location>
</feature>
<dbReference type="EMBL" id="RZNY01000015">
    <property type="protein sequence ID" value="RUT44462.1"/>
    <property type="molecule type" value="Genomic_DNA"/>
</dbReference>
<keyword evidence="2" id="KW-0808">Transferase</keyword>
<evidence type="ECO:0000259" key="1">
    <source>
        <dbReference type="PROSITE" id="PS51186"/>
    </source>
</evidence>